<accession>A0ABM0UTS3</accession>
<evidence type="ECO:0000256" key="5">
    <source>
        <dbReference type="SAM" id="Phobius"/>
    </source>
</evidence>
<keyword evidence="3" id="KW-0862">Zinc</keyword>
<dbReference type="RefSeq" id="XP_010446234.1">
    <property type="nucleotide sequence ID" value="XM_010447932.1"/>
</dbReference>
<organism evidence="7 8">
    <name type="scientific">Camelina sativa</name>
    <name type="common">False flax</name>
    <name type="synonym">Myagrum sativum</name>
    <dbReference type="NCBI Taxonomy" id="90675"/>
    <lineage>
        <taxon>Eukaryota</taxon>
        <taxon>Viridiplantae</taxon>
        <taxon>Streptophyta</taxon>
        <taxon>Embryophyta</taxon>
        <taxon>Tracheophyta</taxon>
        <taxon>Spermatophyta</taxon>
        <taxon>Magnoliopsida</taxon>
        <taxon>eudicotyledons</taxon>
        <taxon>Gunneridae</taxon>
        <taxon>Pentapetalae</taxon>
        <taxon>rosids</taxon>
        <taxon>malvids</taxon>
        <taxon>Brassicales</taxon>
        <taxon>Brassicaceae</taxon>
        <taxon>Camelineae</taxon>
        <taxon>Camelina</taxon>
    </lineage>
</organism>
<dbReference type="GeneID" id="104729030"/>
<keyword evidence="5" id="KW-0472">Membrane</keyword>
<name>A0ABM0UTS3_CAMSA</name>
<gene>
    <name evidence="8" type="primary">LOC104729030</name>
</gene>
<dbReference type="PROSITE" id="PS51999">
    <property type="entry name" value="ZF_GRF"/>
    <property type="match status" value="1"/>
</dbReference>
<feature type="transmembrane region" description="Helical" evidence="5">
    <location>
        <begin position="116"/>
        <end position="133"/>
    </location>
</feature>
<proteinExistence type="predicted"/>
<keyword evidence="1" id="KW-0479">Metal-binding</keyword>
<evidence type="ECO:0000256" key="2">
    <source>
        <dbReference type="ARBA" id="ARBA00022771"/>
    </source>
</evidence>
<keyword evidence="7" id="KW-1185">Reference proteome</keyword>
<feature type="domain" description="GRF-type" evidence="6">
    <location>
        <begin position="12"/>
        <end position="55"/>
    </location>
</feature>
<evidence type="ECO:0000313" key="7">
    <source>
        <dbReference type="Proteomes" id="UP000694864"/>
    </source>
</evidence>
<evidence type="ECO:0000256" key="1">
    <source>
        <dbReference type="ARBA" id="ARBA00022723"/>
    </source>
</evidence>
<evidence type="ECO:0000313" key="8">
    <source>
        <dbReference type="RefSeq" id="XP_010446234.1"/>
    </source>
</evidence>
<reference evidence="8" key="2">
    <citation type="submission" date="2025-08" db="UniProtKB">
        <authorList>
            <consortium name="RefSeq"/>
        </authorList>
    </citation>
    <scope>IDENTIFICATION</scope>
    <source>
        <tissue evidence="8">Leaf</tissue>
    </source>
</reference>
<protein>
    <submittedName>
        <fullName evidence="8">Uncharacterized protein At4g04775-like</fullName>
    </submittedName>
</protein>
<keyword evidence="5" id="KW-0812">Transmembrane</keyword>
<dbReference type="InterPro" id="IPR010666">
    <property type="entry name" value="Znf_GRF"/>
</dbReference>
<evidence type="ECO:0000259" key="6">
    <source>
        <dbReference type="PROSITE" id="PS51999"/>
    </source>
</evidence>
<keyword evidence="2 4" id="KW-0863">Zinc-finger</keyword>
<keyword evidence="5" id="KW-1133">Transmembrane helix</keyword>
<evidence type="ECO:0000256" key="3">
    <source>
        <dbReference type="ARBA" id="ARBA00022833"/>
    </source>
</evidence>
<dbReference type="Proteomes" id="UP000694864">
    <property type="component" value="Chromosome 11"/>
</dbReference>
<sequence length="134" mass="15721">MGDQGRGFPTRCRCGEAVRMGTSRTAKNSRRLFHSCPRGYEESRWYHTFKWTDECMVEKIEDMKLKMNNVEENSITLQKSVNACESEVGTLQMETRVCEVVIEKEITECKMELRSLKNMIGCVVMMMFIYMFLF</sequence>
<reference evidence="7" key="1">
    <citation type="journal article" date="2014" name="Nat. Commun.">
        <title>The emerging biofuel crop Camelina sativa retains a highly undifferentiated hexaploid genome structure.</title>
        <authorList>
            <person name="Kagale S."/>
            <person name="Koh C."/>
            <person name="Nixon J."/>
            <person name="Bollina V."/>
            <person name="Clarke W.E."/>
            <person name="Tuteja R."/>
            <person name="Spillane C."/>
            <person name="Robinson S.J."/>
            <person name="Links M.G."/>
            <person name="Clarke C."/>
            <person name="Higgins E.E."/>
            <person name="Huebert T."/>
            <person name="Sharpe A.G."/>
            <person name="Parkin I.A."/>
        </authorList>
    </citation>
    <scope>NUCLEOTIDE SEQUENCE [LARGE SCALE GENOMIC DNA]</scope>
    <source>
        <strain evidence="7">cv. DH55</strain>
    </source>
</reference>
<evidence type="ECO:0000256" key="4">
    <source>
        <dbReference type="PROSITE-ProRule" id="PRU01343"/>
    </source>
</evidence>